<evidence type="ECO:0000313" key="2">
    <source>
        <dbReference type="EMBL" id="CUV14514.1"/>
    </source>
</evidence>
<protein>
    <submittedName>
        <fullName evidence="2">Uncharacterized protein</fullName>
    </submittedName>
</protein>
<gene>
    <name evidence="2" type="ORF">RUN39_v1_860003</name>
</gene>
<sequence length="154" mass="15525">MLRASLTKSCQSGSTLVESLISVILTAIVGVGMAFTLSRAAVGQATLGAQNQAVTQLRSQLQAQGMNAVCANAAASKFKGSGQGNGDKASDDGSNKATVVIGGTAAPTVLKCTFQQLTVSVGATAKSVLVPVLAYEVSDKRMGSTSLLFQNAGQ</sequence>
<reference evidence="2" key="1">
    <citation type="submission" date="2015-10" db="EMBL/GenBank/DDBJ databases">
        <authorList>
            <person name="Gilbert D.G."/>
        </authorList>
    </citation>
    <scope>NUCLEOTIDE SEQUENCE</scope>
    <source>
        <strain evidence="2">Phyl III-seqv23</strain>
    </source>
</reference>
<evidence type="ECO:0000256" key="1">
    <source>
        <dbReference type="SAM" id="Phobius"/>
    </source>
</evidence>
<keyword evidence="1" id="KW-0472">Membrane</keyword>
<organism evidence="2">
    <name type="scientific">Ralstonia solanacearum</name>
    <name type="common">Pseudomonas solanacearum</name>
    <dbReference type="NCBI Taxonomy" id="305"/>
    <lineage>
        <taxon>Bacteria</taxon>
        <taxon>Pseudomonadati</taxon>
        <taxon>Pseudomonadota</taxon>
        <taxon>Betaproteobacteria</taxon>
        <taxon>Burkholderiales</taxon>
        <taxon>Burkholderiaceae</taxon>
        <taxon>Ralstonia</taxon>
        <taxon>Ralstonia solanacearum species complex</taxon>
    </lineage>
</organism>
<proteinExistence type="predicted"/>
<keyword evidence="1" id="KW-0812">Transmembrane</keyword>
<keyword evidence="1" id="KW-1133">Transmembrane helix</keyword>
<accession>A0A0S4TWU3</accession>
<dbReference type="AlphaFoldDB" id="A0A0S4TWU3"/>
<name>A0A0S4TWU3_RALSL</name>
<dbReference type="EMBL" id="LN899819">
    <property type="protein sequence ID" value="CUV14514.1"/>
    <property type="molecule type" value="Genomic_DNA"/>
</dbReference>
<feature type="transmembrane region" description="Helical" evidence="1">
    <location>
        <begin position="20"/>
        <end position="42"/>
    </location>
</feature>